<gene>
    <name evidence="6" type="primary">lptE</name>
    <name evidence="7" type="ORF">C5O18_06310</name>
</gene>
<dbReference type="Gene3D" id="3.30.160.150">
    <property type="entry name" value="Lipoprotein like domain"/>
    <property type="match status" value="1"/>
</dbReference>
<keyword evidence="4 6" id="KW-0998">Cell outer membrane</keyword>
<evidence type="ECO:0000256" key="2">
    <source>
        <dbReference type="ARBA" id="ARBA00023136"/>
    </source>
</evidence>
<dbReference type="Pfam" id="PF04390">
    <property type="entry name" value="LptE"/>
    <property type="match status" value="1"/>
</dbReference>
<dbReference type="GO" id="GO:1990351">
    <property type="term" value="C:transporter complex"/>
    <property type="evidence" value="ECO:0007669"/>
    <property type="project" value="TreeGrafter"/>
</dbReference>
<keyword evidence="3 6" id="KW-0564">Palmitate</keyword>
<dbReference type="OrthoDB" id="7349153at2"/>
<evidence type="ECO:0000256" key="5">
    <source>
        <dbReference type="ARBA" id="ARBA00023288"/>
    </source>
</evidence>
<keyword evidence="5 6" id="KW-0449">Lipoprotein</keyword>
<evidence type="ECO:0000256" key="1">
    <source>
        <dbReference type="ARBA" id="ARBA00022729"/>
    </source>
</evidence>
<dbReference type="GO" id="GO:0001530">
    <property type="term" value="F:lipopolysaccharide binding"/>
    <property type="evidence" value="ECO:0007669"/>
    <property type="project" value="TreeGrafter"/>
</dbReference>
<comment type="function">
    <text evidence="6">Together with LptD, is involved in the assembly of lipopolysaccharide (LPS) at the surface of the outer membrane. Required for the proper assembly of LptD. Binds LPS and may serve as the LPS recognition site at the outer membrane.</text>
</comment>
<keyword evidence="1 6" id="KW-0732">Signal</keyword>
<dbReference type="GO" id="GO:0015920">
    <property type="term" value="P:lipopolysaccharide transport"/>
    <property type="evidence" value="ECO:0007669"/>
    <property type="project" value="TreeGrafter"/>
</dbReference>
<protein>
    <recommendedName>
        <fullName evidence="6">LPS-assembly lipoprotein LptE</fullName>
    </recommendedName>
</protein>
<organism evidence="7 8">
    <name type="scientific">Amnimonas aquatica</name>
    <dbReference type="NCBI Taxonomy" id="2094561"/>
    <lineage>
        <taxon>Bacteria</taxon>
        <taxon>Pseudomonadati</taxon>
        <taxon>Pseudomonadota</taxon>
        <taxon>Gammaproteobacteria</taxon>
        <taxon>Moraxellales</taxon>
        <taxon>Moraxellaceae</taxon>
        <taxon>Amnimonas</taxon>
    </lineage>
</organism>
<dbReference type="PANTHER" id="PTHR38098">
    <property type="entry name" value="LPS-ASSEMBLY LIPOPROTEIN LPTE"/>
    <property type="match status" value="1"/>
</dbReference>
<accession>A0A2P6AS33</accession>
<comment type="subcellular location">
    <subcellularLocation>
        <location evidence="6">Cell outer membrane</location>
        <topology evidence="6">Lipid-anchor</topology>
    </subcellularLocation>
</comment>
<dbReference type="EMBL" id="PTQZ01000134">
    <property type="protein sequence ID" value="PQA41141.1"/>
    <property type="molecule type" value="Genomic_DNA"/>
</dbReference>
<dbReference type="PROSITE" id="PS51257">
    <property type="entry name" value="PROKAR_LIPOPROTEIN"/>
    <property type="match status" value="1"/>
</dbReference>
<comment type="subunit">
    <text evidence="6">Component of the lipopolysaccharide transport and assembly complex. Interacts with LptD.</text>
</comment>
<dbReference type="Proteomes" id="UP000243900">
    <property type="component" value="Unassembled WGS sequence"/>
</dbReference>
<dbReference type="HAMAP" id="MF_01186">
    <property type="entry name" value="LPS_assembly_LptE"/>
    <property type="match status" value="1"/>
</dbReference>
<dbReference type="AlphaFoldDB" id="A0A2P6AS33"/>
<evidence type="ECO:0000313" key="8">
    <source>
        <dbReference type="Proteomes" id="UP000243900"/>
    </source>
</evidence>
<evidence type="ECO:0000256" key="3">
    <source>
        <dbReference type="ARBA" id="ARBA00023139"/>
    </source>
</evidence>
<sequence length="177" mass="19609">MRNLWLILMTLAITACGFQLRGQHALPALLDPITVDTEVVTLERDLTAGIQRMGAQVQANAPLRLQVSAERINRQTTTIDSRAKAAEYTLFYELVFQLRHASGMPATAERTIRLRRTYQFDNTRIVGKYEEENMLIDDLRQQAVAQVLMQLSRIKPSDLAEDAAPAGTSGTAGSPAP</sequence>
<reference evidence="8" key="1">
    <citation type="submission" date="2018-02" db="EMBL/GenBank/DDBJ databases">
        <title>Genome sequencing of Solimonas sp. HR-BB.</title>
        <authorList>
            <person name="Lee Y."/>
            <person name="Jeon C.O."/>
        </authorList>
    </citation>
    <scope>NUCLEOTIDE SEQUENCE [LARGE SCALE GENOMIC DNA]</scope>
    <source>
        <strain evidence="8">HR-E</strain>
    </source>
</reference>
<evidence type="ECO:0000313" key="7">
    <source>
        <dbReference type="EMBL" id="PQA41141.1"/>
    </source>
</evidence>
<keyword evidence="2 6" id="KW-0472">Membrane</keyword>
<proteinExistence type="inferred from homology"/>
<evidence type="ECO:0000256" key="4">
    <source>
        <dbReference type="ARBA" id="ARBA00023237"/>
    </source>
</evidence>
<dbReference type="PANTHER" id="PTHR38098:SF1">
    <property type="entry name" value="LPS-ASSEMBLY LIPOPROTEIN LPTE"/>
    <property type="match status" value="1"/>
</dbReference>
<comment type="caution">
    <text evidence="7">The sequence shown here is derived from an EMBL/GenBank/DDBJ whole genome shotgun (WGS) entry which is preliminary data.</text>
</comment>
<name>A0A2P6AS33_9GAMM</name>
<dbReference type="InterPro" id="IPR007485">
    <property type="entry name" value="LPS_assembly_LptE"/>
</dbReference>
<dbReference type="GO" id="GO:0009279">
    <property type="term" value="C:cell outer membrane"/>
    <property type="evidence" value="ECO:0007669"/>
    <property type="project" value="UniProtKB-SubCell"/>
</dbReference>
<dbReference type="RefSeq" id="WP_105192475.1">
    <property type="nucleotide sequence ID" value="NZ_PTQZ01000134.1"/>
</dbReference>
<comment type="similarity">
    <text evidence="6">Belongs to the LptE lipoprotein family.</text>
</comment>
<keyword evidence="8" id="KW-1185">Reference proteome</keyword>
<dbReference type="GO" id="GO:0043165">
    <property type="term" value="P:Gram-negative-bacterium-type cell outer membrane assembly"/>
    <property type="evidence" value="ECO:0007669"/>
    <property type="project" value="UniProtKB-UniRule"/>
</dbReference>
<evidence type="ECO:0000256" key="6">
    <source>
        <dbReference type="HAMAP-Rule" id="MF_01186"/>
    </source>
</evidence>